<dbReference type="SUPFAM" id="SSF53613">
    <property type="entry name" value="Ribokinase-like"/>
    <property type="match status" value="1"/>
</dbReference>
<comment type="function">
    <text evidence="17">Catalyzes the dehydration of the S-form of NAD(P)HX at the expense of ADP, which is converted to AMP. Together with NAD(P)HX epimerase, which catalyzes the epimerization of the S- and R-forms, the enzyme allows the repair of both epimers of NAD(P)HX, a damaged form of NAD(P)H that is a result of enzymatic or heat-dependent hydration.</text>
</comment>
<evidence type="ECO:0000256" key="18">
    <source>
        <dbReference type="HAMAP-Rule" id="MF_01966"/>
    </source>
</evidence>
<keyword evidence="12 17" id="KW-0456">Lyase</keyword>
<dbReference type="OrthoDB" id="9806925at2"/>
<feature type="binding site" evidence="17">
    <location>
        <position position="443"/>
    </location>
    <ligand>
        <name>AMP</name>
        <dbReference type="ChEBI" id="CHEBI:456215"/>
    </ligand>
</feature>
<evidence type="ECO:0000256" key="12">
    <source>
        <dbReference type="ARBA" id="ARBA00023239"/>
    </source>
</evidence>
<evidence type="ECO:0000256" key="16">
    <source>
        <dbReference type="ARBA" id="ARBA00049209"/>
    </source>
</evidence>
<dbReference type="GO" id="GO:0005524">
    <property type="term" value="F:ATP binding"/>
    <property type="evidence" value="ECO:0007669"/>
    <property type="project" value="UniProtKB-UniRule"/>
</dbReference>
<dbReference type="SUPFAM" id="SSF64153">
    <property type="entry name" value="YjeF N-terminal domain-like"/>
    <property type="match status" value="1"/>
</dbReference>
<comment type="cofactor">
    <cofactor evidence="18 19">
        <name>K(+)</name>
        <dbReference type="ChEBI" id="CHEBI:29103"/>
    </cofactor>
    <text evidence="18 19">Binds 1 potassium ion per subunit.</text>
</comment>
<sequence length="509" mass="55328">MYIVTAKEMYDIDDYTISEIGLEGKLLMENAGRAVSERVIKLIRETEPVCIFIGAGNNGGDGFVIARVLLDKGYLVQVVQVVPDEKITGDALFHKRVFIQCGGEVSYLTDLDLIREKVERVHVVIDAIIGIGVKGVLREPIQEIVRIINHSKACVISVDIPSGLPADEGIGEFTSIQADYTFVIAAAKESSFMVDTADFYGQWEIVPIGIPNFVFQNNTAKRQWAEEDFGKTIPSRHVHAHKGSHGKGLIIGGCSEMPGSLAMATKAALKAGAGLVAAGTTEKVISMIAAMCPEATYMILPEKDGYITGCTASPISNYDAIAVGIGLGRREETRHVVAELLNNAPCPLLIDADGLYHLKYQLEMLKQRSEPTIITPHPGEMAMLLGISISDLLSAPFHYTRDFAKANRVYIILKGKHTIITSPEGRQAMESSGNPGLAKGGTGDVLTGISLAMMMQQQELFDALCNACFIHGKSADIQIEEKQTYYDLMATDVIDGISKVYRAFPCKRV</sequence>
<evidence type="ECO:0000256" key="15">
    <source>
        <dbReference type="ARBA" id="ARBA00048238"/>
    </source>
</evidence>
<comment type="catalytic activity">
    <reaction evidence="15 17 19">
        <text>(6S)-NADHX + ADP = AMP + phosphate + NADH + H(+)</text>
        <dbReference type="Rhea" id="RHEA:32223"/>
        <dbReference type="ChEBI" id="CHEBI:15378"/>
        <dbReference type="ChEBI" id="CHEBI:43474"/>
        <dbReference type="ChEBI" id="CHEBI:57945"/>
        <dbReference type="ChEBI" id="CHEBI:64074"/>
        <dbReference type="ChEBI" id="CHEBI:456215"/>
        <dbReference type="ChEBI" id="CHEBI:456216"/>
        <dbReference type="EC" id="4.2.1.136"/>
    </reaction>
</comment>
<evidence type="ECO:0000259" key="21">
    <source>
        <dbReference type="PROSITE" id="PS51385"/>
    </source>
</evidence>
<evidence type="ECO:0000256" key="3">
    <source>
        <dbReference type="ARBA" id="ARBA00006001"/>
    </source>
</evidence>
<feature type="binding site" evidence="18">
    <location>
        <position position="162"/>
    </location>
    <ligand>
        <name>K(+)</name>
        <dbReference type="ChEBI" id="CHEBI:29103"/>
    </ligand>
</feature>
<evidence type="ECO:0000256" key="4">
    <source>
        <dbReference type="ARBA" id="ARBA00009524"/>
    </source>
</evidence>
<dbReference type="RefSeq" id="WP_118889731.1">
    <property type="nucleotide sequence ID" value="NZ_PHUT01000010.1"/>
</dbReference>
<comment type="catalytic activity">
    <reaction evidence="1 18 19">
        <text>(6R)-NADHX = (6S)-NADHX</text>
        <dbReference type="Rhea" id="RHEA:32215"/>
        <dbReference type="ChEBI" id="CHEBI:64074"/>
        <dbReference type="ChEBI" id="CHEBI:64075"/>
        <dbReference type="EC" id="5.1.99.6"/>
    </reaction>
</comment>
<evidence type="ECO:0000256" key="1">
    <source>
        <dbReference type="ARBA" id="ARBA00000013"/>
    </source>
</evidence>
<protein>
    <recommendedName>
        <fullName evidence="19">Bifunctional NAD(P)H-hydrate repair enzyme</fullName>
    </recommendedName>
    <alternativeName>
        <fullName evidence="19">Nicotinamide nucleotide repair protein</fullName>
    </alternativeName>
    <domain>
        <recommendedName>
            <fullName evidence="19">ADP-dependent (S)-NAD(P)H-hydrate dehydratase</fullName>
            <ecNumber evidence="19">4.2.1.136</ecNumber>
        </recommendedName>
        <alternativeName>
            <fullName evidence="19">ADP-dependent NAD(P)HX dehydratase</fullName>
        </alternativeName>
    </domain>
    <domain>
        <recommendedName>
            <fullName evidence="19">NAD(P)H-hydrate epimerase</fullName>
            <ecNumber evidence="19">5.1.99.6</ecNumber>
        </recommendedName>
    </domain>
</protein>
<comment type="cofactor">
    <cofactor evidence="17">
        <name>Mg(2+)</name>
        <dbReference type="ChEBI" id="CHEBI:18420"/>
    </cofactor>
</comment>
<comment type="similarity">
    <text evidence="4 19">In the C-terminal section; belongs to the NnrD/CARKD family.</text>
</comment>
<dbReference type="EC" id="4.2.1.136" evidence="19"/>
<dbReference type="Gene3D" id="3.40.50.10260">
    <property type="entry name" value="YjeF N-terminal domain"/>
    <property type="match status" value="1"/>
</dbReference>
<keyword evidence="13" id="KW-0511">Multifunctional enzyme</keyword>
<dbReference type="NCBIfam" id="TIGR00196">
    <property type="entry name" value="yjeF_cterm"/>
    <property type="match status" value="1"/>
</dbReference>
<feature type="binding site" evidence="18">
    <location>
        <position position="159"/>
    </location>
    <ligand>
        <name>(6S)-NADPHX</name>
        <dbReference type="ChEBI" id="CHEBI:64076"/>
    </ligand>
</feature>
<comment type="subunit">
    <text evidence="17">Homotetramer.</text>
</comment>
<comment type="similarity">
    <text evidence="3 19">In the N-terminal section; belongs to the NnrE/AIBP family.</text>
</comment>
<keyword evidence="11 18" id="KW-0413">Isomerase</keyword>
<dbReference type="HAMAP" id="MF_01966">
    <property type="entry name" value="NADHX_epimerase"/>
    <property type="match status" value="1"/>
</dbReference>
<dbReference type="GO" id="GO:0046872">
    <property type="term" value="F:metal ion binding"/>
    <property type="evidence" value="ECO:0007669"/>
    <property type="project" value="UniProtKB-UniRule"/>
</dbReference>
<evidence type="ECO:0000256" key="11">
    <source>
        <dbReference type="ARBA" id="ARBA00023235"/>
    </source>
</evidence>
<keyword evidence="8 17" id="KW-0521">NADP</keyword>
<dbReference type="GO" id="GO:0046496">
    <property type="term" value="P:nicotinamide nucleotide metabolic process"/>
    <property type="evidence" value="ECO:0007669"/>
    <property type="project" value="UniProtKB-UniRule"/>
</dbReference>
<comment type="catalytic activity">
    <reaction evidence="16 17 19">
        <text>(6S)-NADPHX + ADP = AMP + phosphate + NADPH + H(+)</text>
        <dbReference type="Rhea" id="RHEA:32235"/>
        <dbReference type="ChEBI" id="CHEBI:15378"/>
        <dbReference type="ChEBI" id="CHEBI:43474"/>
        <dbReference type="ChEBI" id="CHEBI:57783"/>
        <dbReference type="ChEBI" id="CHEBI:64076"/>
        <dbReference type="ChEBI" id="CHEBI:456215"/>
        <dbReference type="ChEBI" id="CHEBI:456216"/>
        <dbReference type="EC" id="4.2.1.136"/>
    </reaction>
</comment>
<evidence type="ECO:0000256" key="9">
    <source>
        <dbReference type="ARBA" id="ARBA00022958"/>
    </source>
</evidence>
<dbReference type="Gene3D" id="3.40.1190.20">
    <property type="match status" value="1"/>
</dbReference>
<proteinExistence type="inferred from homology"/>
<comment type="caution">
    <text evidence="22">The sequence shown here is derived from an EMBL/GenBank/DDBJ whole genome shotgun (WGS) entry which is preliminary data.</text>
</comment>
<dbReference type="EMBL" id="QWEH01000010">
    <property type="protein sequence ID" value="RHW30966.1"/>
    <property type="molecule type" value="Genomic_DNA"/>
</dbReference>
<feature type="binding site" evidence="17">
    <location>
        <begin position="414"/>
        <end position="418"/>
    </location>
    <ligand>
        <name>AMP</name>
        <dbReference type="ChEBI" id="CHEBI:456215"/>
    </ligand>
</feature>
<feature type="domain" description="YjeF C-terminal" evidence="20">
    <location>
        <begin position="225"/>
        <end position="504"/>
    </location>
</feature>
<dbReference type="PROSITE" id="PS51385">
    <property type="entry name" value="YJEF_N"/>
    <property type="match status" value="1"/>
</dbReference>
<keyword evidence="5 18" id="KW-0479">Metal-binding</keyword>
<evidence type="ECO:0000256" key="5">
    <source>
        <dbReference type="ARBA" id="ARBA00022723"/>
    </source>
</evidence>
<dbReference type="PANTHER" id="PTHR12592:SF0">
    <property type="entry name" value="ATP-DEPENDENT (S)-NAD(P)H-HYDRATE DEHYDRATASE"/>
    <property type="match status" value="1"/>
</dbReference>
<evidence type="ECO:0000259" key="20">
    <source>
        <dbReference type="PROSITE" id="PS51383"/>
    </source>
</evidence>
<keyword evidence="23" id="KW-1185">Reference proteome</keyword>
<comment type="similarity">
    <text evidence="17">Belongs to the NnrD/CARKD family.</text>
</comment>
<name>A0A417YE77_9BACI</name>
<accession>A0A417YE77</accession>
<feature type="binding site" evidence="18">
    <location>
        <begin position="130"/>
        <end position="136"/>
    </location>
    <ligand>
        <name>(6S)-NADPHX</name>
        <dbReference type="ChEBI" id="CHEBI:64076"/>
    </ligand>
</feature>
<dbReference type="InterPro" id="IPR036652">
    <property type="entry name" value="YjeF_N_dom_sf"/>
</dbReference>
<evidence type="ECO:0000256" key="13">
    <source>
        <dbReference type="ARBA" id="ARBA00023268"/>
    </source>
</evidence>
<comment type="function">
    <text evidence="14 19">Bifunctional enzyme that catalyzes the epimerization of the S- and R-forms of NAD(P)HX and the dehydration of the S-form of NAD(P)HX at the expense of ADP, which is converted to AMP. This allows the repair of both epimers of NAD(P)HX, a damaged form of NAD(P)H that is a result of enzymatic or heat-dependent hydration.</text>
</comment>
<feature type="binding site" evidence="17">
    <location>
        <position position="444"/>
    </location>
    <ligand>
        <name>(6S)-NADPHX</name>
        <dbReference type="ChEBI" id="CHEBI:64076"/>
    </ligand>
</feature>
<evidence type="ECO:0000313" key="22">
    <source>
        <dbReference type="EMBL" id="RHW30966.1"/>
    </source>
</evidence>
<dbReference type="NCBIfam" id="TIGR00197">
    <property type="entry name" value="yjeF_nterm"/>
    <property type="match status" value="1"/>
</dbReference>
<keyword evidence="7 17" id="KW-0067">ATP-binding</keyword>
<dbReference type="AlphaFoldDB" id="A0A417YE77"/>
<evidence type="ECO:0000256" key="2">
    <source>
        <dbReference type="ARBA" id="ARBA00000909"/>
    </source>
</evidence>
<comment type="catalytic activity">
    <reaction evidence="2 18 19">
        <text>(6R)-NADPHX = (6S)-NADPHX</text>
        <dbReference type="Rhea" id="RHEA:32227"/>
        <dbReference type="ChEBI" id="CHEBI:64076"/>
        <dbReference type="ChEBI" id="CHEBI:64077"/>
        <dbReference type="EC" id="5.1.99.6"/>
    </reaction>
</comment>
<feature type="binding site" evidence="18">
    <location>
        <position position="58"/>
    </location>
    <ligand>
        <name>K(+)</name>
        <dbReference type="ChEBI" id="CHEBI:29103"/>
    </ligand>
</feature>
<dbReference type="GO" id="GO:0052855">
    <property type="term" value="F:ADP-dependent NAD(P)H-hydrate dehydratase activity"/>
    <property type="evidence" value="ECO:0007669"/>
    <property type="project" value="UniProtKB-UniRule"/>
</dbReference>
<dbReference type="CDD" id="cd01171">
    <property type="entry name" value="YXKO-related"/>
    <property type="match status" value="1"/>
</dbReference>
<evidence type="ECO:0000256" key="10">
    <source>
        <dbReference type="ARBA" id="ARBA00023027"/>
    </source>
</evidence>
<organism evidence="22 23">
    <name type="scientific">Oceanobacillus profundus</name>
    <dbReference type="NCBI Taxonomy" id="372463"/>
    <lineage>
        <taxon>Bacteria</taxon>
        <taxon>Bacillati</taxon>
        <taxon>Bacillota</taxon>
        <taxon>Bacilli</taxon>
        <taxon>Bacillales</taxon>
        <taxon>Bacillaceae</taxon>
        <taxon>Oceanobacillus</taxon>
    </lineage>
</organism>
<comment type="similarity">
    <text evidence="18">Belongs to the NnrE/AIBP family.</text>
</comment>
<dbReference type="Pfam" id="PF03853">
    <property type="entry name" value="YjeF_N"/>
    <property type="match status" value="1"/>
</dbReference>
<comment type="caution">
    <text evidence="17">Lacks conserved residue(s) required for the propagation of feature annotation.</text>
</comment>
<dbReference type="HAMAP" id="MF_01965">
    <property type="entry name" value="NADHX_dehydratase"/>
    <property type="match status" value="1"/>
</dbReference>
<feature type="binding site" evidence="18">
    <location>
        <begin position="57"/>
        <end position="61"/>
    </location>
    <ligand>
        <name>(6S)-NADPHX</name>
        <dbReference type="ChEBI" id="CHEBI:64076"/>
    </ligand>
</feature>
<reference evidence="22 23" key="1">
    <citation type="journal article" date="2007" name="Int. J. Syst. Evol. Microbiol.">
        <title>Oceanobacillus profundus sp. nov., isolated from a deep-sea sediment core.</title>
        <authorList>
            <person name="Kim Y.G."/>
            <person name="Choi D.H."/>
            <person name="Hyun S."/>
            <person name="Cho B.C."/>
        </authorList>
    </citation>
    <scope>NUCLEOTIDE SEQUENCE [LARGE SCALE GENOMIC DNA]</scope>
    <source>
        <strain evidence="22 23">DSM 18246</strain>
    </source>
</reference>
<dbReference type="Pfam" id="PF01256">
    <property type="entry name" value="Carb_kinase"/>
    <property type="match status" value="1"/>
</dbReference>
<evidence type="ECO:0000256" key="7">
    <source>
        <dbReference type="ARBA" id="ARBA00022840"/>
    </source>
</evidence>
<dbReference type="InterPro" id="IPR004443">
    <property type="entry name" value="YjeF_N_dom"/>
</dbReference>
<dbReference type="GO" id="GO:0052856">
    <property type="term" value="F:NAD(P)HX epimerase activity"/>
    <property type="evidence" value="ECO:0007669"/>
    <property type="project" value="UniProtKB-UniRule"/>
</dbReference>
<evidence type="ECO:0000256" key="17">
    <source>
        <dbReference type="HAMAP-Rule" id="MF_01965"/>
    </source>
</evidence>
<evidence type="ECO:0000256" key="14">
    <source>
        <dbReference type="ARBA" id="ARBA00025153"/>
    </source>
</evidence>
<evidence type="ECO:0000256" key="6">
    <source>
        <dbReference type="ARBA" id="ARBA00022741"/>
    </source>
</evidence>
<gene>
    <name evidence="17" type="primary">nnrD</name>
    <name evidence="18" type="synonym">nnrE</name>
    <name evidence="22" type="ORF">D1B32_14410</name>
</gene>
<evidence type="ECO:0000256" key="8">
    <source>
        <dbReference type="ARBA" id="ARBA00022857"/>
    </source>
</evidence>
<dbReference type="GO" id="GO:0110051">
    <property type="term" value="P:metabolite repair"/>
    <property type="evidence" value="ECO:0007669"/>
    <property type="project" value="TreeGrafter"/>
</dbReference>
<feature type="binding site" evidence="17">
    <location>
        <position position="326"/>
    </location>
    <ligand>
        <name>(6S)-NADPHX</name>
        <dbReference type="ChEBI" id="CHEBI:64076"/>
    </ligand>
</feature>
<keyword evidence="9 18" id="KW-0630">Potassium</keyword>
<dbReference type="InterPro" id="IPR030677">
    <property type="entry name" value="Nnr"/>
</dbReference>
<dbReference type="PIRSF" id="PIRSF017184">
    <property type="entry name" value="Nnr"/>
    <property type="match status" value="1"/>
</dbReference>
<dbReference type="Proteomes" id="UP000285456">
    <property type="component" value="Unassembled WGS sequence"/>
</dbReference>
<dbReference type="PANTHER" id="PTHR12592">
    <property type="entry name" value="ATP-DEPENDENT (S)-NAD(P)H-HYDRATE DEHYDRATASE FAMILY MEMBER"/>
    <property type="match status" value="1"/>
</dbReference>
<dbReference type="EC" id="5.1.99.6" evidence="19"/>
<keyword evidence="6 17" id="KW-0547">Nucleotide-binding</keyword>
<feature type="domain" description="YjeF N-terminal" evidence="21">
    <location>
        <begin position="9"/>
        <end position="216"/>
    </location>
</feature>
<dbReference type="PROSITE" id="PS51383">
    <property type="entry name" value="YJEF_C_3"/>
    <property type="match status" value="1"/>
</dbReference>
<comment type="function">
    <text evidence="18">Catalyzes the epimerization of the S- and R-forms of NAD(P)HX, a damaged form of NAD(P)H that is a result of enzymatic or heat-dependent hydration. This is a prerequisite for the S-specific NAD(P)H-hydrate dehydratase to allow the repair of both epimers of NAD(P)HX.</text>
</comment>
<evidence type="ECO:0000256" key="19">
    <source>
        <dbReference type="PIRNR" id="PIRNR017184"/>
    </source>
</evidence>
<evidence type="ECO:0000313" key="23">
    <source>
        <dbReference type="Proteomes" id="UP000285456"/>
    </source>
</evidence>
<dbReference type="InterPro" id="IPR029056">
    <property type="entry name" value="Ribokinase-like"/>
</dbReference>
<feature type="binding site" evidence="18">
    <location>
        <position position="126"/>
    </location>
    <ligand>
        <name>K(+)</name>
        <dbReference type="ChEBI" id="CHEBI:29103"/>
    </ligand>
</feature>
<keyword evidence="10 17" id="KW-0520">NAD</keyword>
<dbReference type="InterPro" id="IPR000631">
    <property type="entry name" value="CARKD"/>
</dbReference>
<feature type="binding site" evidence="17">
    <location>
        <position position="377"/>
    </location>
    <ligand>
        <name>(6S)-NADPHX</name>
        <dbReference type="ChEBI" id="CHEBI:64076"/>
    </ligand>
</feature>